<dbReference type="EMBL" id="HBIM01006436">
    <property type="protein sequence ID" value="CAE0407675.1"/>
    <property type="molecule type" value="Transcribed_RNA"/>
</dbReference>
<accession>A0A7S3L172</accession>
<name>A0A7S3L172_9STRA</name>
<sequence>MSSGNKSTPKTHGRKVRSKSHDDADKTANKKTETKTKGSDKKVSRSKSHDDSIEKAYGKSRRPGGPKRHGSSSSAGGGGGGGGMMSLEDGLSKVAGPSLLQRKDFGRSADDDDTFCGTGTVDGEIERGKLQGIRKAKKPANPFGAASSSTAMMPKSDPFGSAFRSRGGGGGASDDSESDDEVDFFAGTSNPFKDLKKKAASKRTAL</sequence>
<evidence type="ECO:0000256" key="1">
    <source>
        <dbReference type="SAM" id="MobiDB-lite"/>
    </source>
</evidence>
<protein>
    <submittedName>
        <fullName evidence="2">Uncharacterized protein</fullName>
    </submittedName>
</protein>
<feature type="region of interest" description="Disordered" evidence="1">
    <location>
        <begin position="1"/>
        <end position="206"/>
    </location>
</feature>
<feature type="compositionally biased region" description="Basic and acidic residues" evidence="1">
    <location>
        <begin position="19"/>
        <end position="57"/>
    </location>
</feature>
<organism evidence="2">
    <name type="scientific">Amphora coffeiformis</name>
    <dbReference type="NCBI Taxonomy" id="265554"/>
    <lineage>
        <taxon>Eukaryota</taxon>
        <taxon>Sar</taxon>
        <taxon>Stramenopiles</taxon>
        <taxon>Ochrophyta</taxon>
        <taxon>Bacillariophyta</taxon>
        <taxon>Bacillariophyceae</taxon>
        <taxon>Bacillariophycidae</taxon>
        <taxon>Thalassiophysales</taxon>
        <taxon>Catenulaceae</taxon>
        <taxon>Amphora</taxon>
    </lineage>
</organism>
<dbReference type="AlphaFoldDB" id="A0A7S3L172"/>
<evidence type="ECO:0000313" key="2">
    <source>
        <dbReference type="EMBL" id="CAE0407675.1"/>
    </source>
</evidence>
<feature type="compositionally biased region" description="Basic residues" evidence="1">
    <location>
        <begin position="195"/>
        <end position="206"/>
    </location>
</feature>
<feature type="compositionally biased region" description="Basic residues" evidence="1">
    <location>
        <begin position="58"/>
        <end position="70"/>
    </location>
</feature>
<feature type="compositionally biased region" description="Acidic residues" evidence="1">
    <location>
        <begin position="174"/>
        <end position="183"/>
    </location>
</feature>
<feature type="compositionally biased region" description="Gly residues" evidence="1">
    <location>
        <begin position="75"/>
        <end position="84"/>
    </location>
</feature>
<feature type="compositionally biased region" description="Basic residues" evidence="1">
    <location>
        <begin position="9"/>
        <end position="18"/>
    </location>
</feature>
<gene>
    <name evidence="2" type="ORF">ACOF00016_LOCUS5478</name>
</gene>
<proteinExistence type="predicted"/>
<reference evidence="2" key="1">
    <citation type="submission" date="2021-01" db="EMBL/GenBank/DDBJ databases">
        <authorList>
            <person name="Corre E."/>
            <person name="Pelletier E."/>
            <person name="Niang G."/>
            <person name="Scheremetjew M."/>
            <person name="Finn R."/>
            <person name="Kale V."/>
            <person name="Holt S."/>
            <person name="Cochrane G."/>
            <person name="Meng A."/>
            <person name="Brown T."/>
            <person name="Cohen L."/>
        </authorList>
    </citation>
    <scope>NUCLEOTIDE SEQUENCE</scope>
    <source>
        <strain evidence="2">CCMP127</strain>
    </source>
</reference>